<evidence type="ECO:0000313" key="6">
    <source>
        <dbReference type="EMBL" id="SEJ98250.1"/>
    </source>
</evidence>
<dbReference type="AlphaFoldDB" id="A0A1H7DG83"/>
<keyword evidence="4" id="KW-0411">Iron-sulfur</keyword>
<dbReference type="STRING" id="1227549.SAMN05444007_11080"/>
<sequence>MTDWIDICALEDIEEEDVIRFDHGGRTFAVYRDLDGGVFCTDGLCTHEQVHLADGLVIDDTVECPRHNGRFNYKTGEALRTPACVALATYPARVRDGRIEAAL</sequence>
<evidence type="ECO:0000259" key="5">
    <source>
        <dbReference type="PROSITE" id="PS51296"/>
    </source>
</evidence>
<evidence type="ECO:0000313" key="7">
    <source>
        <dbReference type="Proteomes" id="UP000199379"/>
    </source>
</evidence>
<dbReference type="RefSeq" id="WP_092369571.1">
    <property type="nucleotide sequence ID" value="NZ_BMGV01000010.1"/>
</dbReference>
<reference evidence="6 7" key="1">
    <citation type="submission" date="2016-10" db="EMBL/GenBank/DDBJ databases">
        <authorList>
            <person name="de Groot N.N."/>
        </authorList>
    </citation>
    <scope>NUCLEOTIDE SEQUENCE [LARGE SCALE GENOMIC DNA]</scope>
    <source>
        <strain evidence="6 7">DSM 29340</strain>
    </source>
</reference>
<name>A0A1H7DG83_9RHOB</name>
<keyword evidence="3" id="KW-0408">Iron</keyword>
<keyword evidence="6" id="KW-0560">Oxidoreductase</keyword>
<feature type="domain" description="Rieske" evidence="5">
    <location>
        <begin position="5"/>
        <end position="101"/>
    </location>
</feature>
<keyword evidence="7" id="KW-1185">Reference proteome</keyword>
<dbReference type="GO" id="GO:0046872">
    <property type="term" value="F:metal ion binding"/>
    <property type="evidence" value="ECO:0007669"/>
    <property type="project" value="UniProtKB-KW"/>
</dbReference>
<keyword evidence="2" id="KW-0479">Metal-binding</keyword>
<dbReference type="InterPro" id="IPR036922">
    <property type="entry name" value="Rieske_2Fe-2S_sf"/>
</dbReference>
<organism evidence="6 7">
    <name type="scientific">Cribrihabitans marinus</name>
    <dbReference type="NCBI Taxonomy" id="1227549"/>
    <lineage>
        <taxon>Bacteria</taxon>
        <taxon>Pseudomonadati</taxon>
        <taxon>Pseudomonadota</taxon>
        <taxon>Alphaproteobacteria</taxon>
        <taxon>Rhodobacterales</taxon>
        <taxon>Paracoccaceae</taxon>
        <taxon>Cribrihabitans</taxon>
    </lineage>
</organism>
<dbReference type="NCBIfam" id="TIGR02377">
    <property type="entry name" value="MocE_fam_FeS"/>
    <property type="match status" value="1"/>
</dbReference>
<keyword evidence="1" id="KW-0001">2Fe-2S</keyword>
<dbReference type="GO" id="GO:0051213">
    <property type="term" value="F:dioxygenase activity"/>
    <property type="evidence" value="ECO:0007669"/>
    <property type="project" value="UniProtKB-KW"/>
</dbReference>
<evidence type="ECO:0000256" key="3">
    <source>
        <dbReference type="ARBA" id="ARBA00023004"/>
    </source>
</evidence>
<dbReference type="PROSITE" id="PS51296">
    <property type="entry name" value="RIESKE"/>
    <property type="match status" value="1"/>
</dbReference>
<evidence type="ECO:0000256" key="1">
    <source>
        <dbReference type="ARBA" id="ARBA00022714"/>
    </source>
</evidence>
<dbReference type="Proteomes" id="UP000199379">
    <property type="component" value="Unassembled WGS sequence"/>
</dbReference>
<evidence type="ECO:0000256" key="4">
    <source>
        <dbReference type="ARBA" id="ARBA00023014"/>
    </source>
</evidence>
<gene>
    <name evidence="6" type="ORF">SAMN05444007_11080</name>
</gene>
<proteinExistence type="predicted"/>
<dbReference type="GO" id="GO:0051537">
    <property type="term" value="F:2 iron, 2 sulfur cluster binding"/>
    <property type="evidence" value="ECO:0007669"/>
    <property type="project" value="UniProtKB-KW"/>
</dbReference>
<evidence type="ECO:0000256" key="2">
    <source>
        <dbReference type="ARBA" id="ARBA00022723"/>
    </source>
</evidence>
<dbReference type="InterPro" id="IPR017941">
    <property type="entry name" value="Rieske_2Fe-2S"/>
</dbReference>
<dbReference type="Gene3D" id="2.102.10.10">
    <property type="entry name" value="Rieske [2Fe-2S] iron-sulphur domain"/>
    <property type="match status" value="1"/>
</dbReference>
<protein>
    <submittedName>
        <fullName evidence="6">3-phenylpropionate/trans-cinnamate dioxygenase ferredoxin subunit</fullName>
    </submittedName>
</protein>
<keyword evidence="6" id="KW-0223">Dioxygenase</keyword>
<dbReference type="InterPro" id="IPR012747">
    <property type="entry name" value="MocE_2FeS"/>
</dbReference>
<accession>A0A1H7DG83</accession>
<dbReference type="Pfam" id="PF00355">
    <property type="entry name" value="Rieske"/>
    <property type="match status" value="1"/>
</dbReference>
<dbReference type="EMBL" id="FNYD01000010">
    <property type="protein sequence ID" value="SEJ98250.1"/>
    <property type="molecule type" value="Genomic_DNA"/>
</dbReference>
<dbReference type="CDD" id="cd03528">
    <property type="entry name" value="Rieske_RO_ferredoxin"/>
    <property type="match status" value="1"/>
</dbReference>
<dbReference type="SUPFAM" id="SSF50022">
    <property type="entry name" value="ISP domain"/>
    <property type="match status" value="1"/>
</dbReference>
<dbReference type="OrthoDB" id="9794175at2"/>